<keyword evidence="3" id="KW-0963">Cytoplasm</keyword>
<dbReference type="OMA" id="GLWSTHR"/>
<dbReference type="InterPro" id="IPR003959">
    <property type="entry name" value="ATPase_AAA_core"/>
</dbReference>
<name>I1H1Y7_BRADI</name>
<dbReference type="GO" id="GO:0005524">
    <property type="term" value="F:ATP binding"/>
    <property type="evidence" value="ECO:0007669"/>
    <property type="project" value="UniProtKB-KW"/>
</dbReference>
<dbReference type="FunFam" id="1.10.8.60:FF:000109">
    <property type="entry name" value="Cell division control protein 48 homolog C"/>
    <property type="match status" value="1"/>
</dbReference>
<feature type="region of interest" description="Disordered" evidence="6">
    <location>
        <begin position="142"/>
        <end position="179"/>
    </location>
</feature>
<dbReference type="InterPro" id="IPR055278">
    <property type="entry name" value="CDC48c"/>
</dbReference>
<dbReference type="RefSeq" id="XP_003557259.1">
    <property type="nucleotide sequence ID" value="XM_003557211.4"/>
</dbReference>
<evidence type="ECO:0000256" key="4">
    <source>
        <dbReference type="ARBA" id="ARBA00022741"/>
    </source>
</evidence>
<dbReference type="GeneID" id="100843494"/>
<dbReference type="PANTHER" id="PTHR48470:SF1">
    <property type="entry name" value="CELL DIVISION CONTROL PROTEIN 48 C ISOFORM 1"/>
    <property type="match status" value="1"/>
</dbReference>
<feature type="region of interest" description="Disordered" evidence="6">
    <location>
        <begin position="74"/>
        <end position="130"/>
    </location>
</feature>
<reference evidence="9" key="3">
    <citation type="submission" date="2018-08" db="UniProtKB">
        <authorList>
            <consortium name="EnsemblPlants"/>
        </authorList>
    </citation>
    <scope>IDENTIFICATION</scope>
    <source>
        <strain evidence="9">cv. Bd21</strain>
    </source>
</reference>
<reference evidence="8 9" key="1">
    <citation type="journal article" date="2010" name="Nature">
        <title>Genome sequencing and analysis of the model grass Brachypodium distachyon.</title>
        <authorList>
            <consortium name="International Brachypodium Initiative"/>
        </authorList>
    </citation>
    <scope>NUCLEOTIDE SEQUENCE [LARGE SCALE GENOMIC DNA]</scope>
    <source>
        <strain evidence="8">Bd21</strain>
        <strain evidence="9">cv. Bd21</strain>
    </source>
</reference>
<dbReference type="Gene3D" id="3.40.50.300">
    <property type="entry name" value="P-loop containing nucleotide triphosphate hydrolases"/>
    <property type="match status" value="2"/>
</dbReference>
<gene>
    <name evidence="9" type="primary">LOC100843494</name>
    <name evidence="8" type="ORF">BRADI_1g51940v3</name>
</gene>
<feature type="compositionally biased region" description="Low complexity" evidence="6">
    <location>
        <begin position="76"/>
        <end position="93"/>
    </location>
</feature>
<evidence type="ECO:0000256" key="5">
    <source>
        <dbReference type="ARBA" id="ARBA00022840"/>
    </source>
</evidence>
<accession>I1H1Y7</accession>
<keyword evidence="5" id="KW-0067">ATP-binding</keyword>
<dbReference type="PROSITE" id="PS00674">
    <property type="entry name" value="AAA"/>
    <property type="match status" value="2"/>
</dbReference>
<feature type="domain" description="AAA+ ATPase" evidence="7">
    <location>
        <begin position="539"/>
        <end position="675"/>
    </location>
</feature>
<comment type="subcellular location">
    <subcellularLocation>
        <location evidence="1">Cytoplasm</location>
    </subcellularLocation>
</comment>
<dbReference type="HOGENOM" id="CLU_000688_8_3_1"/>
<dbReference type="FunFam" id="1.10.8.60:FF:000128">
    <property type="entry name" value="Cell division control protein 48 homolog C"/>
    <property type="match status" value="1"/>
</dbReference>
<sequence>MGKRPRNVRAIRSNSFESYLRRLIADGGLAVPGCSADDVAGALRSRNPDLRRKQLGPFVAAVRRALLSSMPAPAEAFSADSDVDSRASSPSSSRRQRRRLSHDASSSTSFSGDDDDGGARPPSPPPAFDVTKSMLRARYASLTPKKDPGTNQQLEIEVNAEKPRRRMTADGGAGGDSKLEAAAVAPATTEGGGRVGKGPMFSDLGGMKTVIDELMMEVVVPLCHPQLPLRLGVRPVAGILLHGPPGCGKTTLAHAIANETGVPFYKISAPEIVSGVSGASEENIRILFQKAYRTAPSIVFIDEIDAIASKRENLQREMERRIVTQLMTCMDEFHQNVGSDGSDLDSQSSEKKPGYVIVIGATNRPDAVDQALRRPGRFDREISLGVPDETARQQILKMLTKNLTLEAEGHFDLFKIARATPGYVGADLKALVDKAGNLAMKRIIIARKKLLGDDENNEQDWWRLPWNESEMENLCIAMDDFENAVTMVQPSLRREGFSSVPDVTWEDVGGLDSLRKEFYRCIVRCIKYPEDYKEYGVNMQAGFLLFGPPGCGKTLIAKAVAHDAGASFIHIKGPELLNKYVGESESEVRKIFTRARTNSPCILFFDEIDALTTKRGKEGGWVVERLLNQLLIELDGADQRHGVYVIGATNRIDVIDEAVLRPGRFGKKHFVPLPGADERVSILKAHAKDKPVSADVDLDTLARRQECNNLSGADLASLVNEAAMAALGEKIEFLENGTASRSLSFTREIELLHFEHALSKVKPSVSEQQRKHFDMLSKKYSAD</sequence>
<dbReference type="GO" id="GO:0042254">
    <property type="term" value="P:ribosome biogenesis"/>
    <property type="evidence" value="ECO:0000318"/>
    <property type="project" value="GO_Central"/>
</dbReference>
<dbReference type="OrthoDB" id="27435at2759"/>
<evidence type="ECO:0000256" key="1">
    <source>
        <dbReference type="ARBA" id="ARBA00004496"/>
    </source>
</evidence>
<evidence type="ECO:0000256" key="6">
    <source>
        <dbReference type="SAM" id="MobiDB-lite"/>
    </source>
</evidence>
<dbReference type="InterPro" id="IPR027417">
    <property type="entry name" value="P-loop_NTPase"/>
</dbReference>
<dbReference type="Proteomes" id="UP000008810">
    <property type="component" value="Chromosome 1"/>
</dbReference>
<dbReference type="KEGG" id="bdi:100843494"/>
<feature type="domain" description="AAA+ ATPase" evidence="7">
    <location>
        <begin position="235"/>
        <end position="388"/>
    </location>
</feature>
<dbReference type="Pfam" id="PF17862">
    <property type="entry name" value="AAA_lid_3"/>
    <property type="match status" value="2"/>
</dbReference>
<dbReference type="FunFam" id="3.40.50.300:FF:000365">
    <property type="entry name" value="Ribosome biogenesis ATPase RIX7"/>
    <property type="match status" value="1"/>
</dbReference>
<keyword evidence="10" id="KW-1185">Reference proteome</keyword>
<dbReference type="PANTHER" id="PTHR48470">
    <property type="entry name" value="CELL DIVISION CONTROL PROTEIN 48 C ISOFORM 1"/>
    <property type="match status" value="1"/>
</dbReference>
<comment type="similarity">
    <text evidence="2">Belongs to the AAA ATPase family.</text>
</comment>
<evidence type="ECO:0000313" key="9">
    <source>
        <dbReference type="EnsemblPlants" id="KQK20020"/>
    </source>
</evidence>
<organism evidence="8">
    <name type="scientific">Brachypodium distachyon</name>
    <name type="common">Purple false brome</name>
    <name type="synonym">Trachynia distachya</name>
    <dbReference type="NCBI Taxonomy" id="15368"/>
    <lineage>
        <taxon>Eukaryota</taxon>
        <taxon>Viridiplantae</taxon>
        <taxon>Streptophyta</taxon>
        <taxon>Embryophyta</taxon>
        <taxon>Tracheophyta</taxon>
        <taxon>Spermatophyta</taxon>
        <taxon>Magnoliopsida</taxon>
        <taxon>Liliopsida</taxon>
        <taxon>Poales</taxon>
        <taxon>Poaceae</taxon>
        <taxon>BOP clade</taxon>
        <taxon>Pooideae</taxon>
        <taxon>Stipodae</taxon>
        <taxon>Brachypodieae</taxon>
        <taxon>Brachypodium</taxon>
    </lineage>
</organism>
<dbReference type="GO" id="GO:0016887">
    <property type="term" value="F:ATP hydrolysis activity"/>
    <property type="evidence" value="ECO:0000318"/>
    <property type="project" value="GO_Central"/>
</dbReference>
<evidence type="ECO:0000313" key="10">
    <source>
        <dbReference type="Proteomes" id="UP000008810"/>
    </source>
</evidence>
<dbReference type="SMART" id="SM00382">
    <property type="entry name" value="AAA"/>
    <property type="match status" value="2"/>
</dbReference>
<dbReference type="InterPro" id="IPR003593">
    <property type="entry name" value="AAA+_ATPase"/>
</dbReference>
<dbReference type="STRING" id="15368.I1H1Y7"/>
<dbReference type="GO" id="GO:1990275">
    <property type="term" value="F:preribosome binding"/>
    <property type="evidence" value="ECO:0000318"/>
    <property type="project" value="GO_Central"/>
</dbReference>
<dbReference type="EMBL" id="CM000880">
    <property type="protein sequence ID" value="KQK20020.1"/>
    <property type="molecule type" value="Genomic_DNA"/>
</dbReference>
<dbReference type="EnsemblPlants" id="KQK20020">
    <property type="protein sequence ID" value="KQK20020"/>
    <property type="gene ID" value="BRADI_1g51940v3"/>
</dbReference>
<dbReference type="Gramene" id="KQK20020">
    <property type="protein sequence ID" value="KQK20020"/>
    <property type="gene ID" value="BRADI_1g51940v3"/>
</dbReference>
<evidence type="ECO:0000313" key="8">
    <source>
        <dbReference type="EMBL" id="KQK20020.1"/>
    </source>
</evidence>
<dbReference type="FunFam" id="3.40.50.300:FF:000567">
    <property type="entry name" value="ATPase, AAA family protein"/>
    <property type="match status" value="1"/>
</dbReference>
<dbReference type="eggNOG" id="KOG0733">
    <property type="taxonomic scope" value="Eukaryota"/>
</dbReference>
<proteinExistence type="inferred from homology"/>
<dbReference type="SUPFAM" id="SSF52540">
    <property type="entry name" value="P-loop containing nucleoside triphosphate hydrolases"/>
    <property type="match status" value="2"/>
</dbReference>
<dbReference type="AlphaFoldDB" id="I1H1Y7"/>
<dbReference type="Gene3D" id="1.10.8.60">
    <property type="match status" value="2"/>
</dbReference>
<protein>
    <recommendedName>
        <fullName evidence="7">AAA+ ATPase domain-containing protein</fullName>
    </recommendedName>
</protein>
<dbReference type="InterPro" id="IPR041569">
    <property type="entry name" value="AAA_lid_3"/>
</dbReference>
<reference evidence="8" key="2">
    <citation type="submission" date="2017-06" db="EMBL/GenBank/DDBJ databases">
        <title>WGS assembly of Brachypodium distachyon.</title>
        <authorList>
            <consortium name="The International Brachypodium Initiative"/>
            <person name="Lucas S."/>
            <person name="Harmon-Smith M."/>
            <person name="Lail K."/>
            <person name="Tice H."/>
            <person name="Grimwood J."/>
            <person name="Bruce D."/>
            <person name="Barry K."/>
            <person name="Shu S."/>
            <person name="Lindquist E."/>
            <person name="Wang M."/>
            <person name="Pitluck S."/>
            <person name="Vogel J.P."/>
            <person name="Garvin D.F."/>
            <person name="Mockler T.C."/>
            <person name="Schmutz J."/>
            <person name="Rokhsar D."/>
            <person name="Bevan M.W."/>
        </authorList>
    </citation>
    <scope>NUCLEOTIDE SEQUENCE</scope>
    <source>
        <strain evidence="8">Bd21</strain>
    </source>
</reference>
<evidence type="ECO:0000256" key="3">
    <source>
        <dbReference type="ARBA" id="ARBA00022490"/>
    </source>
</evidence>
<evidence type="ECO:0000256" key="2">
    <source>
        <dbReference type="ARBA" id="ARBA00006914"/>
    </source>
</evidence>
<dbReference type="GO" id="GO:0005737">
    <property type="term" value="C:cytoplasm"/>
    <property type="evidence" value="ECO:0007669"/>
    <property type="project" value="UniProtKB-SubCell"/>
</dbReference>
<keyword evidence="4" id="KW-0547">Nucleotide-binding</keyword>
<dbReference type="GO" id="GO:0005634">
    <property type="term" value="C:nucleus"/>
    <property type="evidence" value="ECO:0000318"/>
    <property type="project" value="GO_Central"/>
</dbReference>
<evidence type="ECO:0000259" key="7">
    <source>
        <dbReference type="SMART" id="SM00382"/>
    </source>
</evidence>
<dbReference type="Pfam" id="PF00004">
    <property type="entry name" value="AAA"/>
    <property type="match status" value="2"/>
</dbReference>
<dbReference type="InterPro" id="IPR003960">
    <property type="entry name" value="ATPase_AAA_CS"/>
</dbReference>